<evidence type="ECO:0000313" key="4">
    <source>
        <dbReference type="Proteomes" id="UP001595921"/>
    </source>
</evidence>
<feature type="domain" description="HFX-2341-like N-terminal" evidence="1">
    <location>
        <begin position="5"/>
        <end position="142"/>
    </location>
</feature>
<dbReference type="Gene3D" id="3.40.50.11700">
    <property type="match status" value="1"/>
</dbReference>
<organism evidence="3 4">
    <name type="scientific">Halobium salinum</name>
    <dbReference type="NCBI Taxonomy" id="1364940"/>
    <lineage>
        <taxon>Archaea</taxon>
        <taxon>Methanobacteriati</taxon>
        <taxon>Methanobacteriota</taxon>
        <taxon>Stenosarchaea group</taxon>
        <taxon>Halobacteria</taxon>
        <taxon>Halobacteriales</taxon>
        <taxon>Haloferacaceae</taxon>
        <taxon>Halobium</taxon>
    </lineage>
</organism>
<name>A0ABD5PEG8_9EURY</name>
<evidence type="ECO:0000259" key="1">
    <source>
        <dbReference type="Pfam" id="PF19810"/>
    </source>
</evidence>
<dbReference type="SUPFAM" id="SSF46785">
    <property type="entry name" value="Winged helix' DNA-binding domain"/>
    <property type="match status" value="1"/>
</dbReference>
<dbReference type="Proteomes" id="UP001595921">
    <property type="component" value="Unassembled WGS sequence"/>
</dbReference>
<dbReference type="AlphaFoldDB" id="A0ABD5PEG8"/>
<dbReference type="InterPro" id="IPR036390">
    <property type="entry name" value="WH_DNA-bd_sf"/>
</dbReference>
<dbReference type="InterPro" id="IPR056678">
    <property type="entry name" value="DUF7776"/>
</dbReference>
<protein>
    <submittedName>
        <fullName evidence="3">DUF6293 family protein</fullName>
    </submittedName>
</protein>
<dbReference type="EMBL" id="JBHSDS010000008">
    <property type="protein sequence ID" value="MFC4359259.1"/>
    <property type="molecule type" value="Genomic_DNA"/>
</dbReference>
<dbReference type="InterPro" id="IPR046260">
    <property type="entry name" value="HFX_2341-like_N"/>
</dbReference>
<dbReference type="RefSeq" id="WP_267622856.1">
    <property type="nucleotide sequence ID" value="NZ_JAODIW010000006.1"/>
</dbReference>
<evidence type="ECO:0000259" key="2">
    <source>
        <dbReference type="Pfam" id="PF24989"/>
    </source>
</evidence>
<gene>
    <name evidence="3" type="ORF">ACFO0N_15035</name>
</gene>
<proteinExistence type="predicted"/>
<dbReference type="Pfam" id="PF19810">
    <property type="entry name" value="HFX_2341_N"/>
    <property type="match status" value="1"/>
</dbReference>
<keyword evidence="4" id="KW-1185">Reference proteome</keyword>
<evidence type="ECO:0000313" key="3">
    <source>
        <dbReference type="EMBL" id="MFC4359259.1"/>
    </source>
</evidence>
<sequence length="296" mass="34016">MSETVHIIPVGFDYERLLLPISQGGLEADRILLLQSSEDSGESAEAVIETMVDRLEHTFRTVLGKEVEIQPVKDIYDYKSLYREAHRQIREEVDSGNDVWVNISSMPRTVAFAFATAANSLIVERPELRESIHTYYVSPEEYLVTEMIGELREQKQMLQELGEDYNDDRIQDRLQAVDTLLEEVDQSGVTKGASRLGNGQMFVEFPAAPLSDLREFEREILYCLYENGPASSTSALARLLAEQREEKYQSLRSKVQYNVRQLEDEGYIRRTEKSGGHETRLSTIGELWVETHFRRN</sequence>
<dbReference type="Pfam" id="PF24989">
    <property type="entry name" value="DUF7776"/>
    <property type="match status" value="1"/>
</dbReference>
<reference evidence="3 4" key="1">
    <citation type="journal article" date="2019" name="Int. J. Syst. Evol. Microbiol.">
        <title>The Global Catalogue of Microorganisms (GCM) 10K type strain sequencing project: providing services to taxonomists for standard genome sequencing and annotation.</title>
        <authorList>
            <consortium name="The Broad Institute Genomics Platform"/>
            <consortium name="The Broad Institute Genome Sequencing Center for Infectious Disease"/>
            <person name="Wu L."/>
            <person name="Ma J."/>
        </authorList>
    </citation>
    <scope>NUCLEOTIDE SEQUENCE [LARGE SCALE GENOMIC DNA]</scope>
    <source>
        <strain evidence="3 4">CGMCC 1.12553</strain>
    </source>
</reference>
<accession>A0ABD5PEG8</accession>
<comment type="caution">
    <text evidence="3">The sequence shown here is derived from an EMBL/GenBank/DDBJ whole genome shotgun (WGS) entry which is preliminary data.</text>
</comment>
<feature type="domain" description="DUF7776" evidence="2">
    <location>
        <begin position="143"/>
        <end position="211"/>
    </location>
</feature>